<evidence type="ECO:0000256" key="1">
    <source>
        <dbReference type="SAM" id="MobiDB-lite"/>
    </source>
</evidence>
<feature type="region of interest" description="Disordered" evidence="1">
    <location>
        <begin position="40"/>
        <end position="111"/>
    </location>
</feature>
<organism evidence="3">
    <name type="scientific">Heterosigma akashiwo</name>
    <name type="common">Chromophytic alga</name>
    <name type="synonym">Heterosigma carterae</name>
    <dbReference type="NCBI Taxonomy" id="2829"/>
    <lineage>
        <taxon>Eukaryota</taxon>
        <taxon>Sar</taxon>
        <taxon>Stramenopiles</taxon>
        <taxon>Ochrophyta</taxon>
        <taxon>Raphidophyceae</taxon>
        <taxon>Chattonellales</taxon>
        <taxon>Chattonellaceae</taxon>
        <taxon>Heterosigma</taxon>
    </lineage>
</organism>
<dbReference type="AlphaFoldDB" id="A0A7S4DBJ5"/>
<proteinExistence type="predicted"/>
<evidence type="ECO:0000259" key="2">
    <source>
        <dbReference type="PROSITE" id="PS50829"/>
    </source>
</evidence>
<dbReference type="SUPFAM" id="SSF55277">
    <property type="entry name" value="GYF domain"/>
    <property type="match status" value="1"/>
</dbReference>
<dbReference type="Gene3D" id="3.30.1490.40">
    <property type="match status" value="1"/>
</dbReference>
<dbReference type="PROSITE" id="PS50829">
    <property type="entry name" value="GYF"/>
    <property type="match status" value="1"/>
</dbReference>
<protein>
    <recommendedName>
        <fullName evidence="2">GYF domain-containing protein</fullName>
    </recommendedName>
</protein>
<sequence>MWEYKGQDGAIQGPYSTEHILAWKAQGFFIGNQVVKIRKVKNKREEKTGGGDDENPKKTSAADELAADFDDSDDDDNETSKKKKDDQNNGGAEDVDEGWAASDTIDFNQYV</sequence>
<dbReference type="Pfam" id="PF02213">
    <property type="entry name" value="GYF"/>
    <property type="match status" value="1"/>
</dbReference>
<gene>
    <name evidence="3" type="ORF">HAKA00212_LOCUS18332</name>
</gene>
<dbReference type="EMBL" id="HBIU01040256">
    <property type="protein sequence ID" value="CAE0639517.1"/>
    <property type="molecule type" value="Transcribed_RNA"/>
</dbReference>
<reference evidence="3" key="1">
    <citation type="submission" date="2021-01" db="EMBL/GenBank/DDBJ databases">
        <authorList>
            <person name="Corre E."/>
            <person name="Pelletier E."/>
            <person name="Niang G."/>
            <person name="Scheremetjew M."/>
            <person name="Finn R."/>
            <person name="Kale V."/>
            <person name="Holt S."/>
            <person name="Cochrane G."/>
            <person name="Meng A."/>
            <person name="Brown T."/>
            <person name="Cohen L."/>
        </authorList>
    </citation>
    <scope>NUCLEOTIDE SEQUENCE</scope>
    <source>
        <strain evidence="3">CCMP3107</strain>
    </source>
</reference>
<accession>A0A7S4DBJ5</accession>
<evidence type="ECO:0000313" key="3">
    <source>
        <dbReference type="EMBL" id="CAE0639517.1"/>
    </source>
</evidence>
<name>A0A7S4DBJ5_HETAK</name>
<feature type="compositionally biased region" description="Basic and acidic residues" evidence="1">
    <location>
        <begin position="43"/>
        <end position="61"/>
    </location>
</feature>
<feature type="compositionally biased region" description="Basic and acidic residues" evidence="1">
    <location>
        <begin position="78"/>
        <end position="87"/>
    </location>
</feature>
<dbReference type="InterPro" id="IPR035445">
    <property type="entry name" value="GYF-like_dom_sf"/>
</dbReference>
<feature type="domain" description="GYF" evidence="2">
    <location>
        <begin position="1"/>
        <end position="50"/>
    </location>
</feature>
<feature type="compositionally biased region" description="Acidic residues" evidence="1">
    <location>
        <begin position="65"/>
        <end position="77"/>
    </location>
</feature>
<dbReference type="InterPro" id="IPR003169">
    <property type="entry name" value="GYF"/>
</dbReference>